<reference evidence="1 2" key="1">
    <citation type="submission" date="2018-04" db="EMBL/GenBank/DDBJ databases">
        <title>Denitrifier Microvirgula.</title>
        <authorList>
            <person name="Anderson E."/>
            <person name="Jang J."/>
            <person name="Ishii S."/>
        </authorList>
    </citation>
    <scope>NUCLEOTIDE SEQUENCE [LARGE SCALE GENOMIC DNA]</scope>
    <source>
        <strain evidence="1 2">BE2.4</strain>
    </source>
</reference>
<gene>
    <name evidence="1" type="ORF">DAI18_10860</name>
</gene>
<dbReference type="KEGG" id="maer:DAI18_10860"/>
<proteinExistence type="predicted"/>
<dbReference type="Gene3D" id="2.40.30.160">
    <property type="match status" value="1"/>
</dbReference>
<evidence type="ECO:0000313" key="1">
    <source>
        <dbReference type="EMBL" id="AVY94488.1"/>
    </source>
</evidence>
<accession>A0A2S0PAT4</accession>
<name>A0A2S0PAT4_9NEIS</name>
<dbReference type="Gene3D" id="3.30.70.1400">
    <property type="entry name" value="Aminomethyltransferase beta-barrel domains"/>
    <property type="match status" value="1"/>
</dbReference>
<dbReference type="STRING" id="1122240.GCA_000620105_00204"/>
<dbReference type="AlphaFoldDB" id="A0A2S0PAT4"/>
<dbReference type="PANTHER" id="PTHR22602:SF0">
    <property type="entry name" value="TRANSFERASE CAF17, MITOCHONDRIAL-RELATED"/>
    <property type="match status" value="1"/>
</dbReference>
<dbReference type="InterPro" id="IPR017703">
    <property type="entry name" value="YgfZ/GCV_T_CS"/>
</dbReference>
<dbReference type="SUPFAM" id="SSF103025">
    <property type="entry name" value="Folate-binding domain"/>
    <property type="match status" value="1"/>
</dbReference>
<sequence length="386" mass="40574">MPACPFRDTSAFFYLSTRPAVPILSASTSHGTIDTAAPNGESLSMNASWLEFLAAQGAVVTDGHVSAFAGRDARADSGLAAAHAPTVTPLTRFAVLDFAGDDAQAFLQSQFSSDVRQVDATSAQLSSYSTAKGRMLASFLIWQRDGRYRLLLAADLASAIDRRLGMFILRSKVSHAPLTGQVLLGIAGEHAARRAGVIAPAPAADFSLTAFDGGEVIRLPGERFVVMVAEDRAADVWHALQEAGSQATGEAAWDWHDIATGTPWISLATQEAFVPQMTNMELLGAVNFKKGCYPGQEIVARTQYIGKVKRRMLRAHVDADASAGQDLYAAETGEQSIGKIVQSVPAAHGGSEVLAVAQLSAWASGVHLGAPDGPALTAGTLPYPVA</sequence>
<dbReference type="EMBL" id="CP028519">
    <property type="protein sequence ID" value="AVY94488.1"/>
    <property type="molecule type" value="Genomic_DNA"/>
</dbReference>
<evidence type="ECO:0000313" key="2">
    <source>
        <dbReference type="Proteomes" id="UP000244173"/>
    </source>
</evidence>
<dbReference type="Gene3D" id="3.30.70.1630">
    <property type="match status" value="1"/>
</dbReference>
<dbReference type="PANTHER" id="PTHR22602">
    <property type="entry name" value="TRANSFERASE CAF17, MITOCHONDRIAL-RELATED"/>
    <property type="match status" value="1"/>
</dbReference>
<dbReference type="GO" id="GO:0016226">
    <property type="term" value="P:iron-sulfur cluster assembly"/>
    <property type="evidence" value="ECO:0007669"/>
    <property type="project" value="TreeGrafter"/>
</dbReference>
<dbReference type="NCBIfam" id="TIGR03317">
    <property type="entry name" value="ygfZ_signature"/>
    <property type="match status" value="1"/>
</dbReference>
<organism evidence="1 2">
    <name type="scientific">Microvirgula aerodenitrificans</name>
    <dbReference type="NCBI Taxonomy" id="57480"/>
    <lineage>
        <taxon>Bacteria</taxon>
        <taxon>Pseudomonadati</taxon>
        <taxon>Pseudomonadota</taxon>
        <taxon>Betaproteobacteria</taxon>
        <taxon>Neisseriales</taxon>
        <taxon>Aquaspirillaceae</taxon>
        <taxon>Microvirgula</taxon>
    </lineage>
</organism>
<dbReference type="InterPro" id="IPR045179">
    <property type="entry name" value="YgfZ/GcvT"/>
</dbReference>
<dbReference type="Proteomes" id="UP000244173">
    <property type="component" value="Chromosome"/>
</dbReference>
<protein>
    <submittedName>
        <fullName evidence="1">Folate-binding protein</fullName>
    </submittedName>
</protein>
<keyword evidence="2" id="KW-1185">Reference proteome</keyword>